<dbReference type="Pfam" id="PF02138">
    <property type="entry name" value="Beach"/>
    <property type="match status" value="1"/>
</dbReference>
<dbReference type="Gene3D" id="1.10.1540.10">
    <property type="entry name" value="BEACH domain"/>
    <property type="match status" value="1"/>
</dbReference>
<dbReference type="KEGG" id="cci:CC1G_07289"/>
<dbReference type="eggNOG" id="KOG1788">
    <property type="taxonomic scope" value="Eukaryota"/>
</dbReference>
<comment type="caution">
    <text evidence="6">The sequence shown here is derived from an EMBL/GenBank/DDBJ whole genome shotgun (WGS) entry which is preliminary data.</text>
</comment>
<dbReference type="eggNOG" id="KOG1786">
    <property type="taxonomic scope" value="Eukaryota"/>
</dbReference>
<dbReference type="InterPro" id="IPR001680">
    <property type="entry name" value="WD40_rpt"/>
</dbReference>
<keyword evidence="1" id="KW-0853">WD repeat</keyword>
<evidence type="ECO:0000259" key="4">
    <source>
        <dbReference type="PROSITE" id="PS50197"/>
    </source>
</evidence>
<dbReference type="VEuPathDB" id="FungiDB:CC1G_07289"/>
<dbReference type="PROSITE" id="PS51783">
    <property type="entry name" value="PH_BEACH"/>
    <property type="match status" value="1"/>
</dbReference>
<proteinExistence type="predicted"/>
<dbReference type="PROSITE" id="PS50197">
    <property type="entry name" value="BEACH"/>
    <property type="match status" value="1"/>
</dbReference>
<dbReference type="InterPro" id="IPR011993">
    <property type="entry name" value="PH-like_dom_sf"/>
</dbReference>
<dbReference type="SUPFAM" id="SSF81837">
    <property type="entry name" value="BEACH domain"/>
    <property type="match status" value="1"/>
</dbReference>
<evidence type="ECO:0000256" key="1">
    <source>
        <dbReference type="ARBA" id="ARBA00022574"/>
    </source>
</evidence>
<evidence type="ECO:0000313" key="6">
    <source>
        <dbReference type="EMBL" id="EAU86631.2"/>
    </source>
</evidence>
<feature type="compositionally biased region" description="Low complexity" evidence="3">
    <location>
        <begin position="603"/>
        <end position="618"/>
    </location>
</feature>
<dbReference type="Gene3D" id="2.60.120.200">
    <property type="match status" value="1"/>
</dbReference>
<dbReference type="RefSeq" id="XP_001835147.2">
    <property type="nucleotide sequence ID" value="XM_001835095.2"/>
</dbReference>
<dbReference type="STRING" id="240176.A8NNK6"/>
<evidence type="ECO:0000313" key="7">
    <source>
        <dbReference type="Proteomes" id="UP000001861"/>
    </source>
</evidence>
<dbReference type="PANTHER" id="PTHR46108">
    <property type="entry name" value="BLUE CHEESE"/>
    <property type="match status" value="1"/>
</dbReference>
<dbReference type="InterPro" id="IPR013320">
    <property type="entry name" value="ConA-like_dom_sf"/>
</dbReference>
<feature type="domain" description="BEACH-type PH" evidence="5">
    <location>
        <begin position="1383"/>
        <end position="1505"/>
    </location>
</feature>
<dbReference type="InterPro" id="IPR051944">
    <property type="entry name" value="BEACH_domain_protein"/>
</dbReference>
<dbReference type="OrthoDB" id="26681at2759"/>
<dbReference type="InterPro" id="IPR036322">
    <property type="entry name" value="WD40_repeat_dom_sf"/>
</dbReference>
<dbReference type="FunCoup" id="A8NNK6">
    <property type="interactions" value="65"/>
</dbReference>
<dbReference type="SUPFAM" id="SSF49899">
    <property type="entry name" value="Concanavalin A-like lectins/glucanases"/>
    <property type="match status" value="1"/>
</dbReference>
<name>A8NNK6_COPC7</name>
<keyword evidence="2" id="KW-0677">Repeat</keyword>
<accession>A8NNK6</accession>
<dbReference type="Gene3D" id="2.130.10.10">
    <property type="entry name" value="YVTN repeat-like/Quinoprotein amine dehydrogenase"/>
    <property type="match status" value="1"/>
</dbReference>
<dbReference type="SMART" id="SM00320">
    <property type="entry name" value="WD40"/>
    <property type="match status" value="2"/>
</dbReference>
<dbReference type="Pfam" id="PF13385">
    <property type="entry name" value="Laminin_G_3"/>
    <property type="match status" value="1"/>
</dbReference>
<feature type="region of interest" description="Disordered" evidence="3">
    <location>
        <begin position="601"/>
        <end position="620"/>
    </location>
</feature>
<dbReference type="InterPro" id="IPR056252">
    <property type="entry name" value="Alfy-like_Arm-like"/>
</dbReference>
<dbReference type="Pfam" id="PF23295">
    <property type="entry name" value="Arm_4"/>
    <property type="match status" value="1"/>
</dbReference>
<dbReference type="InParanoid" id="A8NNK6"/>
<dbReference type="SUPFAM" id="SSF50978">
    <property type="entry name" value="WD40 repeat-like"/>
    <property type="match status" value="1"/>
</dbReference>
<dbReference type="Gene3D" id="2.30.29.30">
    <property type="entry name" value="Pleckstrin-homology domain (PH domain)/Phosphotyrosine-binding domain (PTB)"/>
    <property type="match status" value="1"/>
</dbReference>
<dbReference type="HOGENOM" id="CLU_000175_1_1_1"/>
<organism evidence="6 7">
    <name type="scientific">Coprinopsis cinerea (strain Okayama-7 / 130 / ATCC MYA-4618 / FGSC 9003)</name>
    <name type="common">Inky cap fungus</name>
    <name type="synonym">Hormographiella aspergillata</name>
    <dbReference type="NCBI Taxonomy" id="240176"/>
    <lineage>
        <taxon>Eukaryota</taxon>
        <taxon>Fungi</taxon>
        <taxon>Dikarya</taxon>
        <taxon>Basidiomycota</taxon>
        <taxon>Agaricomycotina</taxon>
        <taxon>Agaricomycetes</taxon>
        <taxon>Agaricomycetidae</taxon>
        <taxon>Agaricales</taxon>
        <taxon>Agaricineae</taxon>
        <taxon>Psathyrellaceae</taxon>
        <taxon>Coprinopsis</taxon>
    </lineage>
</organism>
<sequence>MAACFISEFSHIMANDLMTDKSQLTRQQQTIDNYSTFLPPTDEDESVQSPEDFARDVLVQLMRNSVENLKMAEGQGVKTEQILGEIERFIQQDPNTRNVFREMDGFLVVMSVLSTVQPRGGPKAPEDSSASAIETTRRVFVVLDQAIKDHRNDEYFRRHVGYESLALALRSLLSEPTTLDATLGLLLCFAMSNFGLSEYFTILRASETLDDAVEAHLKVYLPKLKTVARPEPLHIIWTTVLALSKTPNATTSSAPIRYGLYKLFEALFHVNHRNQGVLSSLNLVHSLFTQFYQSRGDASVPERERHAQGKLLRRLLEMGATTEDARRTLQKAVVQEETQERLDTEVLELIRYGMKSRWSEHFSLEGPAALVVHDTSTACKGLPVGGFTVMLWAYFSSFPSGAPRAIFTVSLPSRVLIKLSLRSDGKLELLSSSQAEGDVPYISSATIRKNRWAHVCLVHYPHRGTNPSIRLFVDGVLHDMLNWHYPKGDPSPSPVEYQIGDYGPGGMNWSLASAYLLSMPINDDLPRFIHHLGPRYSGNFQDPGLVKFLTYEASTSLNMFLTSVASKNYANPLSPSAVSPSTPNAPFSIASALSSMSATAGVPPQIQAQQSQSAPESAYIPASKQAIHQSGLMKLVRYGTGIPENRIMFSFTAGDCKNGGSALGQTIPLRGKLKPPKSEVVSLKSPMIEEEQGNGRTGAGDGVEVRGDVFVVKAACLDTALWKIGGAAVALRLIQLAKGSHELSRSIGVLVDGLKSSWQNSEDMERLRGYELLAEMLRSKAQIINLTAFETLFEFLGVNFSSPEHSTVTNVLAYRSIALDFDLWSRAPKEIQQVYLEHFTTLLHTSRYRIFNSRQRLKKMGVTKKILFALQADWYKGEMSHLLVKVLKLSMEANFTPDDAIKPLVSYLAANLHENASNGASSPYSIISRFEPKNPQEKAERVLVALVSALSIQTNYAKFISALPITRVCLLLLGDRPSPFVSFQILKLLQTCMQYTPAFSRKFELVSGWSVLKTVVPTSWNEEVNTAAFDLLLGRPAKPVAAAPTSEGGTGSKERDAYTTVVCPHIVPTILMALQHGLSTVASRAHLMEDDADTSQLTWDMESTMSDLLEEMMGLHSSSGTFRELFRSQQTTQLYIDAYKGYVSRLKSASKINVWNTRILEKLSHLGLALALDNAVSGNQKREILDTLQSADALINPTSPTPAIDPALIVDNRSMRQRFASARLSLQVGERTVIKTMTRNADWRKTIQTAESKRLRKTILDMRENRRQISRLTEWSNILTSERGLWPRTQNRNWQLDETEGPHRIRKKMEPLDDRPSSSTRIDAAAELVRDVVAPETDNLSVHQPEVPPWAESYEVASTDMDDKQLTEEVVDDKLRRIRHDLEPGDVIEAVATVARIVGVDSSPGLLIIGKTHVYMLDGVVENDEGEVIDASEAPKRLLFIPGSTVEMDGPQKAQRWAHYQIATCSDKRFLFRDVGLEIYFKDSRSLLVVFLDKKRRSEMERKISSIIERNNTDPSVAGGAPRTPIFGRMGSRVLSNFRADELSSATRRWQAREISNFTYLSILNQISGRTPSDATQYPIFPWVLSDYTSTTLDLTDPASYRDLSKPMGALSPERRQAAETRYSNLQSVEEEPFHYGTHFSSSMIVCHFLIRLAPFTHMFKTLQGGDWDLPDRLFSDMARAYSSAAYDLRGDVRELIPEFFTCPEFLENYQNLDFGVLQQTGERIHDVKLPPWARDDPLLFIVMNRRALESPYVSENLPQWIDLIWGCKQRDAESLNVFHPLSYEGSVDLDKIKDDLEREATVGIIHNFGQTPRKLFNTPHPERFNHGLSTLPIGTLHGIEEDPHLLTQNERCFRDLGPNAPVQSFVLDSYSDKLLPCAEGTLIIPRHPHEHIEWSPENPELRVLVDNKIVQVIEHTFTTCAAFADPYILVTGSSDFTVRLWKVVRGHHASDLRLSLSNIMRVHTNDVLCVTASRAWSVVGYIATCSRLKLCLHTINARPIATLDLTSEPSFSSLVPSISSLAFHERDYSHLGILATGGPDGTITLRTWTADGTPVGEKAQWEFLVVRVLKARSGGKSGRRSGVSALKFLGESLYHGEETGKSFIWSLPE</sequence>
<dbReference type="OMA" id="PHEQIEW"/>
<feature type="domain" description="BEACH" evidence="4">
    <location>
        <begin position="1535"/>
        <end position="1824"/>
    </location>
</feature>
<dbReference type="SUPFAM" id="SSF50729">
    <property type="entry name" value="PH domain-like"/>
    <property type="match status" value="1"/>
</dbReference>
<evidence type="ECO:0000256" key="3">
    <source>
        <dbReference type="SAM" id="MobiDB-lite"/>
    </source>
</evidence>
<dbReference type="EMBL" id="AACS02000012">
    <property type="protein sequence ID" value="EAU86631.2"/>
    <property type="molecule type" value="Genomic_DNA"/>
</dbReference>
<dbReference type="InterPro" id="IPR000409">
    <property type="entry name" value="BEACH_dom"/>
</dbReference>
<reference evidence="6 7" key="1">
    <citation type="journal article" date="2010" name="Proc. Natl. Acad. Sci. U.S.A.">
        <title>Insights into evolution of multicellular fungi from the assembled chromosomes of the mushroom Coprinopsis cinerea (Coprinus cinereus).</title>
        <authorList>
            <person name="Stajich J.E."/>
            <person name="Wilke S.K."/>
            <person name="Ahren D."/>
            <person name="Au C.H."/>
            <person name="Birren B.W."/>
            <person name="Borodovsky M."/>
            <person name="Burns C."/>
            <person name="Canback B."/>
            <person name="Casselton L.A."/>
            <person name="Cheng C.K."/>
            <person name="Deng J."/>
            <person name="Dietrich F.S."/>
            <person name="Fargo D.C."/>
            <person name="Farman M.L."/>
            <person name="Gathman A.C."/>
            <person name="Goldberg J."/>
            <person name="Guigo R."/>
            <person name="Hoegger P.J."/>
            <person name="Hooker J.B."/>
            <person name="Huggins A."/>
            <person name="James T.Y."/>
            <person name="Kamada T."/>
            <person name="Kilaru S."/>
            <person name="Kodira C."/>
            <person name="Kues U."/>
            <person name="Kupfer D."/>
            <person name="Kwan H.S."/>
            <person name="Lomsadze A."/>
            <person name="Li W."/>
            <person name="Lilly W.W."/>
            <person name="Ma L.J."/>
            <person name="Mackey A.J."/>
            <person name="Manning G."/>
            <person name="Martin F."/>
            <person name="Muraguchi H."/>
            <person name="Natvig D.O."/>
            <person name="Palmerini H."/>
            <person name="Ramesh M.A."/>
            <person name="Rehmeyer C.J."/>
            <person name="Roe B.A."/>
            <person name="Shenoy N."/>
            <person name="Stanke M."/>
            <person name="Ter-Hovhannisyan V."/>
            <person name="Tunlid A."/>
            <person name="Velagapudi R."/>
            <person name="Vision T.J."/>
            <person name="Zeng Q."/>
            <person name="Zolan M.E."/>
            <person name="Pukkila P.J."/>
        </authorList>
    </citation>
    <scope>NUCLEOTIDE SEQUENCE [LARGE SCALE GENOMIC DNA]</scope>
    <source>
        <strain evidence="7">Okayama-7 / 130 / ATCC MYA-4618 / FGSC 9003</strain>
    </source>
</reference>
<dbReference type="PANTHER" id="PTHR46108:SF4">
    <property type="entry name" value="BLUE CHEESE"/>
    <property type="match status" value="1"/>
</dbReference>
<evidence type="ECO:0008006" key="8">
    <source>
        <dbReference type="Google" id="ProtNLM"/>
    </source>
</evidence>
<dbReference type="InterPro" id="IPR036372">
    <property type="entry name" value="BEACH_dom_sf"/>
</dbReference>
<dbReference type="SMART" id="SM01026">
    <property type="entry name" value="Beach"/>
    <property type="match status" value="1"/>
</dbReference>
<evidence type="ECO:0000256" key="2">
    <source>
        <dbReference type="ARBA" id="ARBA00022737"/>
    </source>
</evidence>
<gene>
    <name evidence="6" type="ORF">CC1G_07289</name>
</gene>
<dbReference type="Proteomes" id="UP000001861">
    <property type="component" value="Unassembled WGS sequence"/>
</dbReference>
<dbReference type="GeneID" id="6011674"/>
<protein>
    <recommendedName>
        <fullName evidence="8">Beach-domain-containing protein</fullName>
    </recommendedName>
</protein>
<evidence type="ECO:0000259" key="5">
    <source>
        <dbReference type="PROSITE" id="PS51783"/>
    </source>
</evidence>
<dbReference type="CDD" id="cd06071">
    <property type="entry name" value="Beach"/>
    <property type="match status" value="1"/>
</dbReference>
<keyword evidence="7" id="KW-1185">Reference proteome</keyword>
<dbReference type="InterPro" id="IPR015943">
    <property type="entry name" value="WD40/YVTN_repeat-like_dom_sf"/>
</dbReference>
<dbReference type="InterPro" id="IPR023362">
    <property type="entry name" value="PH-BEACH_dom"/>
</dbReference>